<comment type="catalytic activity">
    <reaction evidence="8">
        <text>a quinone + NADH + H(+) = a quinol + NAD(+)</text>
        <dbReference type="Rhea" id="RHEA:46160"/>
        <dbReference type="ChEBI" id="CHEBI:15378"/>
        <dbReference type="ChEBI" id="CHEBI:24646"/>
        <dbReference type="ChEBI" id="CHEBI:57540"/>
        <dbReference type="ChEBI" id="CHEBI:57945"/>
        <dbReference type="ChEBI" id="CHEBI:132124"/>
        <dbReference type="EC" id="1.6.5.9"/>
    </reaction>
</comment>
<comment type="similarity">
    <text evidence="1">Belongs to the NADH dehydrogenase family.</text>
</comment>
<dbReference type="PRINTS" id="PR00368">
    <property type="entry name" value="FADPNR"/>
</dbReference>
<evidence type="ECO:0000256" key="8">
    <source>
        <dbReference type="ARBA" id="ARBA00047599"/>
    </source>
</evidence>
<dbReference type="AlphaFoldDB" id="A0AA50CR93"/>
<keyword evidence="6 12" id="KW-0560">Oxidoreductase</keyword>
<evidence type="ECO:0000256" key="9">
    <source>
        <dbReference type="SAM" id="MobiDB-lite"/>
    </source>
</evidence>
<gene>
    <name evidence="12" type="ORF">Q9313_18005</name>
</gene>
<dbReference type="InterPro" id="IPR045024">
    <property type="entry name" value="NDH-2"/>
</dbReference>
<keyword evidence="7" id="KW-0520">NAD</keyword>
<dbReference type="Pfam" id="PF22366">
    <property type="entry name" value="NDH2_C"/>
    <property type="match status" value="1"/>
</dbReference>
<evidence type="ECO:0000256" key="6">
    <source>
        <dbReference type="ARBA" id="ARBA00023002"/>
    </source>
</evidence>
<evidence type="ECO:0000256" key="1">
    <source>
        <dbReference type="ARBA" id="ARBA00005272"/>
    </source>
</evidence>
<dbReference type="Pfam" id="PF07992">
    <property type="entry name" value="Pyr_redox_2"/>
    <property type="match status" value="1"/>
</dbReference>
<feature type="region of interest" description="Disordered" evidence="9">
    <location>
        <begin position="418"/>
        <end position="443"/>
    </location>
</feature>
<proteinExistence type="inferred from homology"/>
<evidence type="ECO:0000256" key="3">
    <source>
        <dbReference type="ARBA" id="ARBA00022630"/>
    </source>
</evidence>
<dbReference type="InterPro" id="IPR054585">
    <property type="entry name" value="NDH2-like_C"/>
</dbReference>
<dbReference type="PANTHER" id="PTHR43706">
    <property type="entry name" value="NADH DEHYDROGENASE"/>
    <property type="match status" value="1"/>
</dbReference>
<feature type="domain" description="External alternative NADH-ubiquinone oxidoreductase-like C-terminal" evidence="11">
    <location>
        <begin position="353"/>
        <end position="409"/>
    </location>
</feature>
<feature type="domain" description="FAD/NAD(P)-binding" evidence="10">
    <location>
        <begin position="11"/>
        <end position="328"/>
    </location>
</feature>
<evidence type="ECO:0000256" key="5">
    <source>
        <dbReference type="ARBA" id="ARBA00022946"/>
    </source>
</evidence>
<dbReference type="RefSeq" id="WP_306039372.1">
    <property type="nucleotide sequence ID" value="NZ_CP132303.1"/>
</dbReference>
<protein>
    <recommendedName>
        <fullName evidence="2">NADH:ubiquinone reductase (non-electrogenic)</fullName>
        <ecNumber evidence="2">1.6.5.9</ecNumber>
    </recommendedName>
</protein>
<evidence type="ECO:0000313" key="12">
    <source>
        <dbReference type="EMBL" id="WLR99981.1"/>
    </source>
</evidence>
<evidence type="ECO:0000256" key="7">
    <source>
        <dbReference type="ARBA" id="ARBA00023027"/>
    </source>
</evidence>
<feature type="compositionally biased region" description="Basic and acidic residues" evidence="9">
    <location>
        <begin position="418"/>
        <end position="435"/>
    </location>
</feature>
<keyword evidence="13" id="KW-1185">Reference proteome</keyword>
<dbReference type="GO" id="GO:0050136">
    <property type="term" value="F:NADH dehydrogenase (quinone) (non-electrogenic) activity"/>
    <property type="evidence" value="ECO:0007669"/>
    <property type="project" value="UniProtKB-EC"/>
</dbReference>
<dbReference type="EMBL" id="CP132303">
    <property type="protein sequence ID" value="WLR99981.1"/>
    <property type="molecule type" value="Genomic_DNA"/>
</dbReference>
<keyword evidence="3" id="KW-0285">Flavoprotein</keyword>
<dbReference type="Gene3D" id="3.50.50.100">
    <property type="match status" value="1"/>
</dbReference>
<evidence type="ECO:0000256" key="2">
    <source>
        <dbReference type="ARBA" id="ARBA00012637"/>
    </source>
</evidence>
<keyword evidence="12" id="KW-0614">Plasmid</keyword>
<dbReference type="SUPFAM" id="SSF51905">
    <property type="entry name" value="FAD/NAD(P)-binding domain"/>
    <property type="match status" value="2"/>
</dbReference>
<accession>A0AA50CR93</accession>
<keyword evidence="5" id="KW-0809">Transit peptide</keyword>
<dbReference type="PANTHER" id="PTHR43706:SF47">
    <property type="entry name" value="EXTERNAL NADH-UBIQUINONE OXIDOREDUCTASE 1, MITOCHONDRIAL-RELATED"/>
    <property type="match status" value="1"/>
</dbReference>
<name>A0AA50CR93_9HYPH</name>
<keyword evidence="4" id="KW-0274">FAD</keyword>
<dbReference type="InterPro" id="IPR036188">
    <property type="entry name" value="FAD/NAD-bd_sf"/>
</dbReference>
<evidence type="ECO:0000256" key="4">
    <source>
        <dbReference type="ARBA" id="ARBA00022827"/>
    </source>
</evidence>
<organism evidence="12 13">
    <name type="scientific">Shinella sumterensis</name>
    <dbReference type="NCBI Taxonomy" id="1967501"/>
    <lineage>
        <taxon>Bacteria</taxon>
        <taxon>Pseudomonadati</taxon>
        <taxon>Pseudomonadota</taxon>
        <taxon>Alphaproteobacteria</taxon>
        <taxon>Hyphomicrobiales</taxon>
        <taxon>Rhizobiaceae</taxon>
        <taxon>Shinella</taxon>
    </lineage>
</organism>
<dbReference type="InterPro" id="IPR023753">
    <property type="entry name" value="FAD/NAD-binding_dom"/>
</dbReference>
<geneLocation type="plasmid" evidence="12 13">
    <name>unnamed1</name>
</geneLocation>
<evidence type="ECO:0000259" key="10">
    <source>
        <dbReference type="Pfam" id="PF07992"/>
    </source>
</evidence>
<reference evidence="12 13" key="1">
    <citation type="submission" date="2023-08" db="EMBL/GenBank/DDBJ databases">
        <title>Pathogen: clinical or host-associated sample.</title>
        <authorList>
            <person name="Hergert J."/>
            <person name="Casey R."/>
            <person name="Wagner J."/>
            <person name="Young E.L."/>
            <person name="Oakeson K.F."/>
        </authorList>
    </citation>
    <scope>NUCLEOTIDE SEQUENCE [LARGE SCALE GENOMIC DNA]</scope>
    <source>
        <strain evidence="12 13">1760953</strain>
        <plasmid evidence="12 13">unnamed1</plasmid>
    </source>
</reference>
<evidence type="ECO:0000259" key="11">
    <source>
        <dbReference type="Pfam" id="PF22366"/>
    </source>
</evidence>
<evidence type="ECO:0000313" key="13">
    <source>
        <dbReference type="Proteomes" id="UP001234585"/>
    </source>
</evidence>
<sequence>MSTHDPYTHSQVVIIGAGFAGLACAKGLGKSGITVTVVDRRNHNLFQPLLYQVATAALSPADIAEPVRRTLGRYDNIRVLLGEVVGIDSTGHRVLLKDGTSLPYDDLVIATGSEYNYFGNDGWKPFAPGLKTIHEARLIRHRLLSAFERAERATDPAIRKRLLTFAIIGGGPTGVEMAGAISELARQMIHHDFKAINKNEVDVLLIEAGPRILAAFPEKLAAYAHAYLTDIGVRVLTGRSVTKIDADSLSLGDERIETICIVWGAGVRASPAARWLGVEGGQQGRIPVEPDLSLPGHPDIAVIGDTALATDEDGKPLPALAQVAKQQGEYVADRLRHKLTGRTHTAPFRFHNRGNTAVIGRNAAIFDFGSWTLKGRMAWFLWALVHVYLLVNFEKRLLVSIQWITRYFTRQRSARLIDENHGRDDDTSDPPDKPFENPPAAGR</sequence>
<dbReference type="Proteomes" id="UP001234585">
    <property type="component" value="Plasmid unnamed1"/>
</dbReference>
<dbReference type="PRINTS" id="PR00411">
    <property type="entry name" value="PNDRDTASEI"/>
</dbReference>
<dbReference type="EC" id="1.6.5.9" evidence="2"/>